<dbReference type="Gene3D" id="3.40.50.720">
    <property type="entry name" value="NAD(P)-binding Rossmann-like Domain"/>
    <property type="match status" value="1"/>
</dbReference>
<dbReference type="GO" id="GO:0051287">
    <property type="term" value="F:NAD binding"/>
    <property type="evidence" value="ECO:0007669"/>
    <property type="project" value="InterPro"/>
</dbReference>
<evidence type="ECO:0000256" key="2">
    <source>
        <dbReference type="ARBA" id="ARBA00013072"/>
    </source>
</evidence>
<dbReference type="PANTHER" id="PTHR32338">
    <property type="entry name" value="N-ACETYL-GAMMA-GLUTAMYL-PHOSPHATE REDUCTASE, CHLOROPLASTIC-RELATED-RELATED"/>
    <property type="match status" value="1"/>
</dbReference>
<evidence type="ECO:0000256" key="5">
    <source>
        <dbReference type="ARBA" id="ARBA00022857"/>
    </source>
</evidence>
<evidence type="ECO:0000256" key="1">
    <source>
        <dbReference type="ARBA" id="ARBA00004862"/>
    </source>
</evidence>
<dbReference type="GO" id="GO:0006526">
    <property type="term" value="P:L-arginine biosynthetic process"/>
    <property type="evidence" value="ECO:0007669"/>
    <property type="project" value="UniProtKB-KW"/>
</dbReference>
<name>A0A644ZAQ2_9ZZZZ</name>
<organism evidence="9">
    <name type="scientific">bioreactor metagenome</name>
    <dbReference type="NCBI Taxonomy" id="1076179"/>
    <lineage>
        <taxon>unclassified sequences</taxon>
        <taxon>metagenomes</taxon>
        <taxon>ecological metagenomes</taxon>
    </lineage>
</organism>
<gene>
    <name evidence="9" type="primary">argC_22</name>
    <name evidence="9" type="ORF">SDC9_81564</name>
</gene>
<dbReference type="Pfam" id="PF01118">
    <property type="entry name" value="Semialdhyde_dh"/>
    <property type="match status" value="1"/>
</dbReference>
<dbReference type="SUPFAM" id="SSF55347">
    <property type="entry name" value="Glyceraldehyde-3-phosphate dehydrogenase-like, C-terminal domain"/>
    <property type="match status" value="1"/>
</dbReference>
<reference evidence="9" key="1">
    <citation type="submission" date="2019-08" db="EMBL/GenBank/DDBJ databases">
        <authorList>
            <person name="Kucharzyk K."/>
            <person name="Murdoch R.W."/>
            <person name="Higgins S."/>
            <person name="Loffler F."/>
        </authorList>
    </citation>
    <scope>NUCLEOTIDE SEQUENCE</scope>
</reference>
<evidence type="ECO:0000256" key="6">
    <source>
        <dbReference type="ARBA" id="ARBA00023002"/>
    </source>
</evidence>
<dbReference type="SMART" id="SM00859">
    <property type="entry name" value="Semialdhyde_dh"/>
    <property type="match status" value="1"/>
</dbReference>
<evidence type="ECO:0000259" key="8">
    <source>
        <dbReference type="SMART" id="SM00859"/>
    </source>
</evidence>
<evidence type="ECO:0000256" key="3">
    <source>
        <dbReference type="ARBA" id="ARBA00022571"/>
    </source>
</evidence>
<evidence type="ECO:0000256" key="7">
    <source>
        <dbReference type="ARBA" id="ARBA00050557"/>
    </source>
</evidence>
<dbReference type="AlphaFoldDB" id="A0A644ZAQ2"/>
<dbReference type="HAMAP" id="MF_00150">
    <property type="entry name" value="ArgC_type1"/>
    <property type="match status" value="1"/>
</dbReference>
<dbReference type="FunFam" id="3.30.360.10:FF:000014">
    <property type="entry name" value="N-acetyl-gamma-glutamyl-phosphate reductase"/>
    <property type="match status" value="1"/>
</dbReference>
<feature type="domain" description="Semialdehyde dehydrogenase NAD-binding" evidence="8">
    <location>
        <begin position="6"/>
        <end position="144"/>
    </location>
</feature>
<dbReference type="InterPro" id="IPR000534">
    <property type="entry name" value="Semialdehyde_DH_NAD-bd"/>
</dbReference>
<comment type="caution">
    <text evidence="9">The sequence shown here is derived from an EMBL/GenBank/DDBJ whole genome shotgun (WGS) entry which is preliminary data.</text>
</comment>
<keyword evidence="6 9" id="KW-0560">Oxidoreductase</keyword>
<comment type="catalytic activity">
    <reaction evidence="7">
        <text>N-acetyl-L-glutamate 5-semialdehyde + phosphate + NADP(+) = N-acetyl-L-glutamyl 5-phosphate + NADPH + H(+)</text>
        <dbReference type="Rhea" id="RHEA:21588"/>
        <dbReference type="ChEBI" id="CHEBI:15378"/>
        <dbReference type="ChEBI" id="CHEBI:29123"/>
        <dbReference type="ChEBI" id="CHEBI:43474"/>
        <dbReference type="ChEBI" id="CHEBI:57783"/>
        <dbReference type="ChEBI" id="CHEBI:57936"/>
        <dbReference type="ChEBI" id="CHEBI:58349"/>
        <dbReference type="EC" id="1.2.1.38"/>
    </reaction>
</comment>
<keyword evidence="5" id="KW-0521">NADP</keyword>
<dbReference type="Pfam" id="PF22698">
    <property type="entry name" value="Semialdhyde_dhC_1"/>
    <property type="match status" value="1"/>
</dbReference>
<keyword evidence="3" id="KW-0055">Arginine biosynthesis</keyword>
<keyword evidence="4" id="KW-0028">Amino-acid biosynthesis</keyword>
<evidence type="ECO:0000256" key="4">
    <source>
        <dbReference type="ARBA" id="ARBA00022605"/>
    </source>
</evidence>
<accession>A0A644ZAQ2</accession>
<dbReference type="InterPro" id="IPR058924">
    <property type="entry name" value="AGPR_dimerisation_dom"/>
</dbReference>
<dbReference type="NCBIfam" id="TIGR01850">
    <property type="entry name" value="argC"/>
    <property type="match status" value="1"/>
</dbReference>
<dbReference type="GO" id="GO:0003942">
    <property type="term" value="F:N-acetyl-gamma-glutamyl-phosphate reductase activity"/>
    <property type="evidence" value="ECO:0007669"/>
    <property type="project" value="UniProtKB-EC"/>
</dbReference>
<protein>
    <recommendedName>
        <fullName evidence="2">N-acetyl-gamma-glutamyl-phosphate reductase</fullName>
        <ecNumber evidence="2">1.2.1.38</ecNumber>
    </recommendedName>
</protein>
<dbReference type="PANTHER" id="PTHR32338:SF10">
    <property type="entry name" value="N-ACETYL-GAMMA-GLUTAMYL-PHOSPHATE REDUCTASE, CHLOROPLASTIC-RELATED"/>
    <property type="match status" value="1"/>
</dbReference>
<dbReference type="SUPFAM" id="SSF51735">
    <property type="entry name" value="NAD(P)-binding Rossmann-fold domains"/>
    <property type="match status" value="1"/>
</dbReference>
<dbReference type="EMBL" id="VSSQ01007140">
    <property type="protein sequence ID" value="MPM34974.1"/>
    <property type="molecule type" value="Genomic_DNA"/>
</dbReference>
<dbReference type="Gene3D" id="3.30.360.10">
    <property type="entry name" value="Dihydrodipicolinate Reductase, domain 2"/>
    <property type="match status" value="1"/>
</dbReference>
<dbReference type="InterPro" id="IPR000706">
    <property type="entry name" value="AGPR_type-1"/>
</dbReference>
<dbReference type="InterPro" id="IPR036291">
    <property type="entry name" value="NAD(P)-bd_dom_sf"/>
</dbReference>
<proteinExistence type="inferred from homology"/>
<comment type="pathway">
    <text evidence="1">Amino-acid biosynthesis; L-arginine biosynthesis; N(2)-acetyl-L-ornithine from L-glutamate: step 3/4.</text>
</comment>
<dbReference type="CDD" id="cd17895">
    <property type="entry name" value="AGPR_1_N"/>
    <property type="match status" value="1"/>
</dbReference>
<dbReference type="InterPro" id="IPR050085">
    <property type="entry name" value="AGPR"/>
</dbReference>
<dbReference type="GO" id="GO:0070401">
    <property type="term" value="F:NADP+ binding"/>
    <property type="evidence" value="ECO:0007669"/>
    <property type="project" value="InterPro"/>
</dbReference>
<dbReference type="EC" id="1.2.1.38" evidence="2"/>
<dbReference type="CDD" id="cd23934">
    <property type="entry name" value="AGPR_1_C"/>
    <property type="match status" value="1"/>
</dbReference>
<sequence>MEKKIRVAVVGASGYSGEELVRLLLKHPRVELTAITSRANAGKSIGEVYPRFAKNSLTFCNPEVSELAKLADAAFLALPHGLATEYAIPLLKAGLKVIDISADFRLRSTAKYEEYYGTPHPSPELLKQAVYGQPERYRQALKTADLIACAGCYPTSSILPSAPLLANRLVSTEGIVICSASGVTGAGRKVAENYIFPECNESFKAYAIVGHRHVPEIEQELAAAAGVPEIKLNFIPHLAPFNRGINSTLVFNLMPGVALDDVTRVYREAYADEPFVAVLPPKQCADTKYVTMTNLCQIGYNIDRRTNKLIVTSVIDNLTKGASGQAIQCMNIRFGLPETTGL</sequence>
<evidence type="ECO:0000313" key="9">
    <source>
        <dbReference type="EMBL" id="MPM34974.1"/>
    </source>
</evidence>